<feature type="repeat" description="ANK" evidence="3">
    <location>
        <begin position="32"/>
        <end position="64"/>
    </location>
</feature>
<dbReference type="KEGG" id="foc:113208845"/>
<dbReference type="Gene3D" id="1.25.40.20">
    <property type="entry name" value="Ankyrin repeat-containing domain"/>
    <property type="match status" value="1"/>
</dbReference>
<keyword evidence="2 3" id="KW-0040">ANK repeat</keyword>
<keyword evidence="1" id="KW-0677">Repeat</keyword>
<dbReference type="RefSeq" id="XP_026281843.1">
    <property type="nucleotide sequence ID" value="XM_026426058.2"/>
</dbReference>
<proteinExistence type="predicted"/>
<dbReference type="GO" id="GO:0031436">
    <property type="term" value="C:BRCA1-BARD1 complex"/>
    <property type="evidence" value="ECO:0007669"/>
    <property type="project" value="TreeGrafter"/>
</dbReference>
<name>A0A6J1SM73_FRAOC</name>
<dbReference type="SMART" id="SM00248">
    <property type="entry name" value="ANK"/>
    <property type="match status" value="2"/>
</dbReference>
<dbReference type="InterPro" id="IPR036770">
    <property type="entry name" value="Ankyrin_rpt-contain_sf"/>
</dbReference>
<dbReference type="SUPFAM" id="SSF48403">
    <property type="entry name" value="Ankyrin repeat"/>
    <property type="match status" value="1"/>
</dbReference>
<feature type="repeat" description="ANK" evidence="3">
    <location>
        <begin position="65"/>
        <end position="97"/>
    </location>
</feature>
<dbReference type="InterPro" id="IPR002110">
    <property type="entry name" value="Ankyrin_rpt"/>
</dbReference>
<accession>A0A6J1SM73</accession>
<dbReference type="PRINTS" id="PR01415">
    <property type="entry name" value="ANKYRIN"/>
</dbReference>
<gene>
    <name evidence="5" type="primary">LOC113208845</name>
</gene>
<evidence type="ECO:0000256" key="3">
    <source>
        <dbReference type="PROSITE-ProRule" id="PRU00023"/>
    </source>
</evidence>
<protein>
    <submittedName>
        <fullName evidence="5">Myotrophin</fullName>
    </submittedName>
</protein>
<evidence type="ECO:0000313" key="4">
    <source>
        <dbReference type="Proteomes" id="UP000504606"/>
    </source>
</evidence>
<organism evidence="4 5">
    <name type="scientific">Frankliniella occidentalis</name>
    <name type="common">Western flower thrips</name>
    <name type="synonym">Euthrips occidentalis</name>
    <dbReference type="NCBI Taxonomy" id="133901"/>
    <lineage>
        <taxon>Eukaryota</taxon>
        <taxon>Metazoa</taxon>
        <taxon>Ecdysozoa</taxon>
        <taxon>Arthropoda</taxon>
        <taxon>Hexapoda</taxon>
        <taxon>Insecta</taxon>
        <taxon>Pterygota</taxon>
        <taxon>Neoptera</taxon>
        <taxon>Paraneoptera</taxon>
        <taxon>Thysanoptera</taxon>
        <taxon>Terebrantia</taxon>
        <taxon>Thripoidea</taxon>
        <taxon>Thripidae</taxon>
        <taxon>Frankliniella</taxon>
    </lineage>
</organism>
<dbReference type="PROSITE" id="PS50088">
    <property type="entry name" value="ANK_REPEAT"/>
    <property type="match status" value="2"/>
</dbReference>
<sequence length="116" mass="12791">MSELVWGIKNGDMDQVKDIVDNKEIDVNKDIDGRAPIHYAADYGQEDVIRYLVSKGADVNAKDKHGISVLLAAVWEGHTSCVKLLLEKGASKEGTTPDGTTYYNAAEKEEIKQLLK</sequence>
<dbReference type="PROSITE" id="PS50297">
    <property type="entry name" value="ANK_REP_REGION"/>
    <property type="match status" value="2"/>
</dbReference>
<dbReference type="GO" id="GO:0070531">
    <property type="term" value="C:BRCA1-A complex"/>
    <property type="evidence" value="ECO:0007669"/>
    <property type="project" value="TreeGrafter"/>
</dbReference>
<dbReference type="Proteomes" id="UP000504606">
    <property type="component" value="Unplaced"/>
</dbReference>
<evidence type="ECO:0000256" key="2">
    <source>
        <dbReference type="ARBA" id="ARBA00023043"/>
    </source>
</evidence>
<dbReference type="GO" id="GO:0004842">
    <property type="term" value="F:ubiquitin-protein transferase activity"/>
    <property type="evidence" value="ECO:0007669"/>
    <property type="project" value="TreeGrafter"/>
</dbReference>
<dbReference type="PANTHER" id="PTHR24171:SF8">
    <property type="entry name" value="BRCA1-ASSOCIATED RING DOMAIN PROTEIN 1"/>
    <property type="match status" value="1"/>
</dbReference>
<dbReference type="PANTHER" id="PTHR24171">
    <property type="entry name" value="ANKYRIN REPEAT DOMAIN-CONTAINING PROTEIN 39-RELATED"/>
    <property type="match status" value="1"/>
</dbReference>
<dbReference type="OrthoDB" id="426293at2759"/>
<dbReference type="Pfam" id="PF12796">
    <property type="entry name" value="Ank_2"/>
    <property type="match status" value="1"/>
</dbReference>
<reference evidence="5" key="1">
    <citation type="submission" date="2025-08" db="UniProtKB">
        <authorList>
            <consortium name="RefSeq"/>
        </authorList>
    </citation>
    <scope>IDENTIFICATION</scope>
    <source>
        <tissue evidence="5">Whole organism</tissue>
    </source>
</reference>
<dbReference type="AlphaFoldDB" id="A0A6J1SM73"/>
<evidence type="ECO:0000313" key="5">
    <source>
        <dbReference type="RefSeq" id="XP_026281843.1"/>
    </source>
</evidence>
<evidence type="ECO:0000256" key="1">
    <source>
        <dbReference type="ARBA" id="ARBA00022737"/>
    </source>
</evidence>
<dbReference type="GO" id="GO:0085020">
    <property type="term" value="P:protein K6-linked ubiquitination"/>
    <property type="evidence" value="ECO:0007669"/>
    <property type="project" value="TreeGrafter"/>
</dbReference>
<dbReference type="GeneID" id="113208845"/>
<keyword evidence="4" id="KW-1185">Reference proteome</keyword>